<proteinExistence type="predicted"/>
<dbReference type="Proteomes" id="UP000237000">
    <property type="component" value="Unassembled WGS sequence"/>
</dbReference>
<organism evidence="2 3">
    <name type="scientific">Trema orientale</name>
    <name type="common">Charcoal tree</name>
    <name type="synonym">Celtis orientalis</name>
    <dbReference type="NCBI Taxonomy" id="63057"/>
    <lineage>
        <taxon>Eukaryota</taxon>
        <taxon>Viridiplantae</taxon>
        <taxon>Streptophyta</taxon>
        <taxon>Embryophyta</taxon>
        <taxon>Tracheophyta</taxon>
        <taxon>Spermatophyta</taxon>
        <taxon>Magnoliopsida</taxon>
        <taxon>eudicotyledons</taxon>
        <taxon>Gunneridae</taxon>
        <taxon>Pentapetalae</taxon>
        <taxon>rosids</taxon>
        <taxon>fabids</taxon>
        <taxon>Rosales</taxon>
        <taxon>Cannabaceae</taxon>
        <taxon>Trema</taxon>
    </lineage>
</organism>
<dbReference type="EMBL" id="JXTC01000339">
    <property type="protein sequence ID" value="PON63258.1"/>
    <property type="molecule type" value="Genomic_DNA"/>
</dbReference>
<reference evidence="3" key="1">
    <citation type="submission" date="2016-06" db="EMBL/GenBank/DDBJ databases">
        <title>Parallel loss of symbiosis genes in relatives of nitrogen-fixing non-legume Parasponia.</title>
        <authorList>
            <person name="Van Velzen R."/>
            <person name="Holmer R."/>
            <person name="Bu F."/>
            <person name="Rutten L."/>
            <person name="Van Zeijl A."/>
            <person name="Liu W."/>
            <person name="Santuari L."/>
            <person name="Cao Q."/>
            <person name="Sharma T."/>
            <person name="Shen D."/>
            <person name="Roswanjaya Y."/>
            <person name="Wardhani T."/>
            <person name="Kalhor M.S."/>
            <person name="Jansen J."/>
            <person name="Van den Hoogen J."/>
            <person name="Gungor B."/>
            <person name="Hartog M."/>
            <person name="Hontelez J."/>
            <person name="Verver J."/>
            <person name="Yang W.-C."/>
            <person name="Schijlen E."/>
            <person name="Repin R."/>
            <person name="Schilthuizen M."/>
            <person name="Schranz E."/>
            <person name="Heidstra R."/>
            <person name="Miyata K."/>
            <person name="Fedorova E."/>
            <person name="Kohlen W."/>
            <person name="Bisseling T."/>
            <person name="Smit S."/>
            <person name="Geurts R."/>
        </authorList>
    </citation>
    <scope>NUCLEOTIDE SEQUENCE [LARGE SCALE GENOMIC DNA]</scope>
    <source>
        <strain evidence="3">cv. RG33-2</strain>
    </source>
</reference>
<dbReference type="AlphaFoldDB" id="A0A2P5CQD9"/>
<evidence type="ECO:0000313" key="2">
    <source>
        <dbReference type="EMBL" id="PON63258.1"/>
    </source>
</evidence>
<sequence length="83" mass="9185">MRTKTISVGQVLHNHYQNIVSNSDTNGSSFRRILRRAVLFALVALGCLVLLTSSINPYKFPLSSLMAINTSRLSQVVMCESIT</sequence>
<gene>
    <name evidence="2" type="ORF">TorRG33x02_276730</name>
</gene>
<dbReference type="InParanoid" id="A0A2P5CQD9"/>
<name>A0A2P5CQD9_TREOI</name>
<evidence type="ECO:0000313" key="3">
    <source>
        <dbReference type="Proteomes" id="UP000237000"/>
    </source>
</evidence>
<keyword evidence="3" id="KW-1185">Reference proteome</keyword>
<comment type="caution">
    <text evidence="2">The sequence shown here is derived from an EMBL/GenBank/DDBJ whole genome shotgun (WGS) entry which is preliminary data.</text>
</comment>
<evidence type="ECO:0000256" key="1">
    <source>
        <dbReference type="SAM" id="Phobius"/>
    </source>
</evidence>
<protein>
    <submittedName>
        <fullName evidence="2">Uncharacterized protein</fullName>
    </submittedName>
</protein>
<keyword evidence="1" id="KW-0812">Transmembrane</keyword>
<keyword evidence="1" id="KW-1133">Transmembrane helix</keyword>
<accession>A0A2P5CQD9</accession>
<keyword evidence="1" id="KW-0472">Membrane</keyword>
<feature type="transmembrane region" description="Helical" evidence="1">
    <location>
        <begin position="37"/>
        <end position="55"/>
    </location>
</feature>